<proteinExistence type="predicted"/>
<organism evidence="1 2">
    <name type="scientific">Paracraurococcus lichenis</name>
    <dbReference type="NCBI Taxonomy" id="3064888"/>
    <lineage>
        <taxon>Bacteria</taxon>
        <taxon>Pseudomonadati</taxon>
        <taxon>Pseudomonadota</taxon>
        <taxon>Alphaproteobacteria</taxon>
        <taxon>Acetobacterales</taxon>
        <taxon>Roseomonadaceae</taxon>
        <taxon>Paracraurococcus</taxon>
    </lineage>
</organism>
<accession>A0ABT9E6D8</accession>
<evidence type="ECO:0000313" key="1">
    <source>
        <dbReference type="EMBL" id="MDO9711745.1"/>
    </source>
</evidence>
<comment type="caution">
    <text evidence="1">The sequence shown here is derived from an EMBL/GenBank/DDBJ whole genome shotgun (WGS) entry which is preliminary data.</text>
</comment>
<protein>
    <submittedName>
        <fullName evidence="1">Uncharacterized protein</fullName>
    </submittedName>
</protein>
<evidence type="ECO:0000313" key="2">
    <source>
        <dbReference type="Proteomes" id="UP001243009"/>
    </source>
</evidence>
<reference evidence="1 2" key="1">
    <citation type="submission" date="2023-08" db="EMBL/GenBank/DDBJ databases">
        <title>The draft genome sequence of Paracraurococcus sp. LOR1-02.</title>
        <authorList>
            <person name="Kingkaew E."/>
            <person name="Tanasupawat S."/>
        </authorList>
    </citation>
    <scope>NUCLEOTIDE SEQUENCE [LARGE SCALE GENOMIC DNA]</scope>
    <source>
        <strain evidence="1 2">LOR1-02</strain>
    </source>
</reference>
<dbReference type="EMBL" id="JAUTWS010000034">
    <property type="protein sequence ID" value="MDO9711745.1"/>
    <property type="molecule type" value="Genomic_DNA"/>
</dbReference>
<keyword evidence="2" id="KW-1185">Reference proteome</keyword>
<sequence length="89" mass="8928">MMNGSDGNDIFRMRLGSGYAVITDVVAALGALHAILPRPGFGSSGARVVAPAEQTGTGALVTRDNSPTLLRQGAAQPGRVLAGAVLDGP</sequence>
<name>A0ABT9E6D8_9PROT</name>
<dbReference type="Proteomes" id="UP001243009">
    <property type="component" value="Unassembled WGS sequence"/>
</dbReference>
<gene>
    <name evidence="1" type="ORF">Q7A36_25580</name>
</gene>
<dbReference type="RefSeq" id="WP_305106601.1">
    <property type="nucleotide sequence ID" value="NZ_JAUTWS010000034.1"/>
</dbReference>